<comment type="caution">
    <text evidence="2">The sequence shown here is derived from an EMBL/GenBank/DDBJ whole genome shotgun (WGS) entry which is preliminary data.</text>
</comment>
<feature type="compositionally biased region" description="Basic and acidic residues" evidence="1">
    <location>
        <begin position="153"/>
        <end position="162"/>
    </location>
</feature>
<gene>
    <name evidence="2" type="ORF">K7X08_022143</name>
</gene>
<accession>A0A9Q1QX55</accession>
<feature type="region of interest" description="Disordered" evidence="1">
    <location>
        <begin position="1"/>
        <end position="179"/>
    </location>
</feature>
<feature type="compositionally biased region" description="Polar residues" evidence="1">
    <location>
        <begin position="287"/>
        <end position="300"/>
    </location>
</feature>
<dbReference type="AlphaFoldDB" id="A0A9Q1QX55"/>
<feature type="region of interest" description="Disordered" evidence="1">
    <location>
        <begin position="215"/>
        <end position="330"/>
    </location>
</feature>
<name>A0A9Q1QX55_9SOLA</name>
<dbReference type="EMBL" id="JAJAGQ010000023">
    <property type="protein sequence ID" value="KAJ8528451.1"/>
    <property type="molecule type" value="Genomic_DNA"/>
</dbReference>
<keyword evidence="3" id="KW-1185">Reference proteome</keyword>
<feature type="compositionally biased region" description="Basic and acidic residues" evidence="1">
    <location>
        <begin position="87"/>
        <end position="98"/>
    </location>
</feature>
<evidence type="ECO:0000313" key="2">
    <source>
        <dbReference type="EMBL" id="KAJ8528451.1"/>
    </source>
</evidence>
<feature type="compositionally biased region" description="Polar residues" evidence="1">
    <location>
        <begin position="221"/>
        <end position="234"/>
    </location>
</feature>
<dbReference type="Proteomes" id="UP001152561">
    <property type="component" value="Unassembled WGS sequence"/>
</dbReference>
<feature type="compositionally biased region" description="Gly residues" evidence="1">
    <location>
        <begin position="50"/>
        <end position="65"/>
    </location>
</feature>
<protein>
    <submittedName>
        <fullName evidence="2">Uncharacterized protein</fullName>
    </submittedName>
</protein>
<sequence length="330" mass="33465">MCKVRNVQSPGSQTEAGKGGKEVQENVGQRTGKAPAVDSTKVGEEAPIGGKFGGQPSGAQTGAGKGRTSVVIADGQPPGVYTGAGKGRTEAQKNEGKCEGQALVGASTSEGEEATAVGKPGGQPTGVHTEAGKGRMSGKAMDDQPSGSQTEVGKGRINEDASKGQIFAPQTARSNSPAVTHPDIFRKLAAMQENIVAQCEIDRKAKTSIEIAMAQSGRIEGNTTVGQPAGSQTGAGKGRTELVAQPVDPSVKVGEGGNYVQGGSTKADDGFTEVKKKGKPKSNPGSQSLSFPLSRMTTLPSKKKGLGSDPQSTTNAVDSTKGAPPLPLSR</sequence>
<reference evidence="3" key="1">
    <citation type="journal article" date="2023" name="Proc. Natl. Acad. Sci. U.S.A.">
        <title>Genomic and structural basis for evolution of tropane alkaloid biosynthesis.</title>
        <authorList>
            <person name="Wanga Y.-J."/>
            <person name="Taina T."/>
            <person name="Yua J.-Y."/>
            <person name="Lia J."/>
            <person name="Xua B."/>
            <person name="Chenc J."/>
            <person name="D'Auriad J.C."/>
            <person name="Huanga J.-P."/>
            <person name="Huanga S.-X."/>
        </authorList>
    </citation>
    <scope>NUCLEOTIDE SEQUENCE [LARGE SCALE GENOMIC DNA]</scope>
    <source>
        <strain evidence="3">cv. KIB-2019</strain>
    </source>
</reference>
<evidence type="ECO:0000313" key="3">
    <source>
        <dbReference type="Proteomes" id="UP001152561"/>
    </source>
</evidence>
<feature type="compositionally biased region" description="Polar residues" evidence="1">
    <location>
        <begin position="309"/>
        <end position="318"/>
    </location>
</feature>
<proteinExistence type="predicted"/>
<evidence type="ECO:0000256" key="1">
    <source>
        <dbReference type="SAM" id="MobiDB-lite"/>
    </source>
</evidence>
<feature type="compositionally biased region" description="Basic and acidic residues" evidence="1">
    <location>
        <begin position="266"/>
        <end position="275"/>
    </location>
</feature>
<organism evidence="2 3">
    <name type="scientific">Anisodus acutangulus</name>
    <dbReference type="NCBI Taxonomy" id="402998"/>
    <lineage>
        <taxon>Eukaryota</taxon>
        <taxon>Viridiplantae</taxon>
        <taxon>Streptophyta</taxon>
        <taxon>Embryophyta</taxon>
        <taxon>Tracheophyta</taxon>
        <taxon>Spermatophyta</taxon>
        <taxon>Magnoliopsida</taxon>
        <taxon>eudicotyledons</taxon>
        <taxon>Gunneridae</taxon>
        <taxon>Pentapetalae</taxon>
        <taxon>asterids</taxon>
        <taxon>lamiids</taxon>
        <taxon>Solanales</taxon>
        <taxon>Solanaceae</taxon>
        <taxon>Solanoideae</taxon>
        <taxon>Hyoscyameae</taxon>
        <taxon>Anisodus</taxon>
    </lineage>
</organism>
<feature type="compositionally biased region" description="Polar residues" evidence="1">
    <location>
        <begin position="1"/>
        <end position="15"/>
    </location>
</feature>